<evidence type="ECO:0000313" key="1">
    <source>
        <dbReference type="EMBL" id="KAI9508883.1"/>
    </source>
</evidence>
<proteinExistence type="predicted"/>
<dbReference type="Proteomes" id="UP001207468">
    <property type="component" value="Unassembled WGS sequence"/>
</dbReference>
<keyword evidence="2" id="KW-1185">Reference proteome</keyword>
<gene>
    <name evidence="1" type="ORF">F5148DRAFT_833025</name>
</gene>
<protein>
    <submittedName>
        <fullName evidence="1">Integral peroxisomal membrane peroxin-domain-containing protein</fullName>
    </submittedName>
</protein>
<evidence type="ECO:0000313" key="2">
    <source>
        <dbReference type="Proteomes" id="UP001207468"/>
    </source>
</evidence>
<accession>A0ACC0UB82</accession>
<organism evidence="1 2">
    <name type="scientific">Russula earlei</name>
    <dbReference type="NCBI Taxonomy" id="71964"/>
    <lineage>
        <taxon>Eukaryota</taxon>
        <taxon>Fungi</taxon>
        <taxon>Dikarya</taxon>
        <taxon>Basidiomycota</taxon>
        <taxon>Agaricomycotina</taxon>
        <taxon>Agaricomycetes</taxon>
        <taxon>Russulales</taxon>
        <taxon>Russulaceae</taxon>
        <taxon>Russula</taxon>
    </lineage>
</organism>
<dbReference type="EMBL" id="JAGFNK010000077">
    <property type="protein sequence ID" value="KAI9508883.1"/>
    <property type="molecule type" value="Genomic_DNA"/>
</dbReference>
<comment type="caution">
    <text evidence="1">The sequence shown here is derived from an EMBL/GenBank/DDBJ whole genome shotgun (WGS) entry which is preliminary data.</text>
</comment>
<sequence length="446" mass="49778">MAIFDYVDIPACATLVPPEVKNRLDAEVHTSLPPASKTTDDPALPSSQGSTPTRNVFGNLPGLLLASSLQIPANASSEHPRRVPHLLSTRDPLSVPTTTLNFRRFISRIGPVFWLQDRIEEIVTWRKGWKVTMMWMVAYSFLCYFPRLILLLPNIIALTIIIVAHPPSKSSESELSLTEQIRPPTRAHAREGSAEWLGNIQGIQNLMGLIADVHDAVVPYVHHLTFATPYTPFIFTIILLSTLLALPLLYLVPLRPLLLVGGLTPFAFSHPLVRDAPLARLLEALPLPRWRARLTRLIDDDRLKDHHFQSELREVELFENERLAPGGEGVGWSKANLKMGERVAWTRGRDGCSAVTVDGGGGSDVVSSNLTFLLEPGWAFVETEDWRADIEAKWCEVGADNSGWVYTNDAWLEPHALPKGEGKAQITRRRRWVRRIYLNPAVSATS</sequence>
<name>A0ACC0UB82_9AGAM</name>
<reference evidence="1" key="1">
    <citation type="submission" date="2021-03" db="EMBL/GenBank/DDBJ databases">
        <title>Evolutionary priming and transition to the ectomycorrhizal habit in an iconic lineage of mushroom-forming fungi: is preadaptation a requirement?</title>
        <authorList>
            <consortium name="DOE Joint Genome Institute"/>
            <person name="Looney B.P."/>
            <person name="Miyauchi S."/>
            <person name="Morin E."/>
            <person name="Drula E."/>
            <person name="Courty P.E."/>
            <person name="Chicoki N."/>
            <person name="Fauchery L."/>
            <person name="Kohler A."/>
            <person name="Kuo A."/>
            <person name="LaButti K."/>
            <person name="Pangilinan J."/>
            <person name="Lipzen A."/>
            <person name="Riley R."/>
            <person name="Andreopoulos W."/>
            <person name="He G."/>
            <person name="Johnson J."/>
            <person name="Barry K.W."/>
            <person name="Grigoriev I.V."/>
            <person name="Nagy L."/>
            <person name="Hibbett D."/>
            <person name="Henrissat B."/>
            <person name="Matheny P.B."/>
            <person name="Labbe J."/>
            <person name="Martin A.F."/>
        </authorList>
    </citation>
    <scope>NUCLEOTIDE SEQUENCE</scope>
    <source>
        <strain evidence="1">BPL698</strain>
    </source>
</reference>